<name>A0A915J421_ROMCU</name>
<evidence type="ECO:0000313" key="1">
    <source>
        <dbReference type="Proteomes" id="UP000887565"/>
    </source>
</evidence>
<accession>A0A915J421</accession>
<reference evidence="2" key="1">
    <citation type="submission" date="2022-11" db="UniProtKB">
        <authorList>
            <consortium name="WormBaseParasite"/>
        </authorList>
    </citation>
    <scope>IDENTIFICATION</scope>
</reference>
<dbReference type="WBParaSite" id="nRc.2.0.1.t20452-RA">
    <property type="protein sequence ID" value="nRc.2.0.1.t20452-RA"/>
    <property type="gene ID" value="nRc.2.0.1.g20452"/>
</dbReference>
<keyword evidence="1" id="KW-1185">Reference proteome</keyword>
<sequence>MQTIQLNPKSTQFDTDGTIILLRTGGLSTKAEVKIGVTCQPLPGSPWYLLYPTTIMGIHEPVNDLCPPQFCNLANTYYEIIRRNDQFAIFEPVCLVDGEQENCTISPSRTLLFSGCSLNFD</sequence>
<dbReference type="AlphaFoldDB" id="A0A915J421"/>
<evidence type="ECO:0000313" key="2">
    <source>
        <dbReference type="WBParaSite" id="nRc.2.0.1.t20452-RA"/>
    </source>
</evidence>
<dbReference type="Proteomes" id="UP000887565">
    <property type="component" value="Unplaced"/>
</dbReference>
<proteinExistence type="predicted"/>
<organism evidence="1 2">
    <name type="scientific">Romanomermis culicivorax</name>
    <name type="common">Nematode worm</name>
    <dbReference type="NCBI Taxonomy" id="13658"/>
    <lineage>
        <taxon>Eukaryota</taxon>
        <taxon>Metazoa</taxon>
        <taxon>Ecdysozoa</taxon>
        <taxon>Nematoda</taxon>
        <taxon>Enoplea</taxon>
        <taxon>Dorylaimia</taxon>
        <taxon>Mermithida</taxon>
        <taxon>Mermithoidea</taxon>
        <taxon>Mermithidae</taxon>
        <taxon>Romanomermis</taxon>
    </lineage>
</organism>
<protein>
    <submittedName>
        <fullName evidence="2">Uncharacterized protein</fullName>
    </submittedName>
</protein>